<proteinExistence type="predicted"/>
<accession>A0A919SVD0</accession>
<dbReference type="Proteomes" id="UP000680865">
    <property type="component" value="Unassembled WGS sequence"/>
</dbReference>
<dbReference type="AlphaFoldDB" id="A0A919SVD0"/>
<comment type="caution">
    <text evidence="1">The sequence shown here is derived from an EMBL/GenBank/DDBJ whole genome shotgun (WGS) entry which is preliminary data.</text>
</comment>
<evidence type="ECO:0000313" key="1">
    <source>
        <dbReference type="EMBL" id="GIM79291.1"/>
    </source>
</evidence>
<reference evidence="1" key="1">
    <citation type="submission" date="2021-03" db="EMBL/GenBank/DDBJ databases">
        <title>Whole genome shotgun sequence of Actinoplanes consettensis NBRC 14913.</title>
        <authorList>
            <person name="Komaki H."/>
            <person name="Tamura T."/>
        </authorList>
    </citation>
    <scope>NUCLEOTIDE SEQUENCE</scope>
    <source>
        <strain evidence="1">NBRC 14913</strain>
    </source>
</reference>
<dbReference type="RefSeq" id="WP_213001001.1">
    <property type="nucleotide sequence ID" value="NZ_BAAATW010000031.1"/>
</dbReference>
<protein>
    <submittedName>
        <fullName evidence="1">Uncharacterized protein</fullName>
    </submittedName>
</protein>
<name>A0A919SVD0_9ACTN</name>
<keyword evidence="2" id="KW-1185">Reference proteome</keyword>
<gene>
    <name evidence="1" type="ORF">Aco04nite_64740</name>
</gene>
<organism evidence="1 2">
    <name type="scientific">Winogradskya consettensis</name>
    <dbReference type="NCBI Taxonomy" id="113560"/>
    <lineage>
        <taxon>Bacteria</taxon>
        <taxon>Bacillati</taxon>
        <taxon>Actinomycetota</taxon>
        <taxon>Actinomycetes</taxon>
        <taxon>Micromonosporales</taxon>
        <taxon>Micromonosporaceae</taxon>
        <taxon>Winogradskya</taxon>
    </lineage>
</organism>
<dbReference type="EMBL" id="BOQP01000037">
    <property type="protein sequence ID" value="GIM79291.1"/>
    <property type="molecule type" value="Genomic_DNA"/>
</dbReference>
<sequence>MPDLKLTLPERSLLLILMAENAELSNPEIKTQFSAGLQLTGKSRIKLVDAKLIECRKGDRGAYFFTLGEAGWAWCRDELTSTEIPAGNTPGQALYSILHGLDRYLTSTTHSLANIFGGQPATDHPHTPEPPATAEPVPADVIELLVRRAYKKIADPAGSWIGLADLRDHLTELPRTDLDGVLRLMARIPGVRIEEETNQKALTARDRDAAVKIGPRDQHVLAIESL</sequence>
<evidence type="ECO:0000313" key="2">
    <source>
        <dbReference type="Proteomes" id="UP000680865"/>
    </source>
</evidence>